<sequence length="35" mass="4438">MAQKEIWYETLHDSFGQYFTVEKELYREKPNTRIW</sequence>
<dbReference type="InterPro" id="IPR037163">
    <property type="entry name" value="Spermidine_synt_N_sf"/>
</dbReference>
<dbReference type="EC" id="2.5.1.16" evidence="1"/>
<dbReference type="Proteomes" id="UP000307968">
    <property type="component" value="Chromosome"/>
</dbReference>
<dbReference type="AlphaFoldDB" id="A0A4V6JI50"/>
<evidence type="ECO:0000313" key="2">
    <source>
        <dbReference type="Proteomes" id="UP000307968"/>
    </source>
</evidence>
<name>A0A4V6JI50_SERRU</name>
<proteinExistence type="predicted"/>
<organism evidence="1 2">
    <name type="scientific">Serratia rubidaea</name>
    <name type="common">Serratia marinorubra</name>
    <dbReference type="NCBI Taxonomy" id="61652"/>
    <lineage>
        <taxon>Bacteria</taxon>
        <taxon>Pseudomonadati</taxon>
        <taxon>Pseudomonadota</taxon>
        <taxon>Gammaproteobacteria</taxon>
        <taxon>Enterobacterales</taxon>
        <taxon>Yersiniaceae</taxon>
        <taxon>Serratia</taxon>
    </lineage>
</organism>
<protein>
    <submittedName>
        <fullName evidence="1">Spermidine synthase</fullName>
        <ecNumber evidence="1">2.5.1.16</ecNumber>
    </submittedName>
</protein>
<evidence type="ECO:0000313" key="1">
    <source>
        <dbReference type="EMBL" id="VTP66753.1"/>
    </source>
</evidence>
<dbReference type="GO" id="GO:0004766">
    <property type="term" value="F:spermidine synthase activity"/>
    <property type="evidence" value="ECO:0007669"/>
    <property type="project" value="UniProtKB-EC"/>
</dbReference>
<keyword evidence="1" id="KW-0808">Transferase</keyword>
<dbReference type="EMBL" id="LR590463">
    <property type="protein sequence ID" value="VTP66753.1"/>
    <property type="molecule type" value="Genomic_DNA"/>
</dbReference>
<dbReference type="Gene3D" id="2.30.140.10">
    <property type="entry name" value="Spermidine synthase, tetramerisation domain"/>
    <property type="match status" value="1"/>
</dbReference>
<gene>
    <name evidence="1" type="primary">speE_1</name>
    <name evidence="1" type="ORF">NCTC12971_04760</name>
</gene>
<accession>A0A4V6JI50</accession>
<reference evidence="1 2" key="1">
    <citation type="submission" date="2019-05" db="EMBL/GenBank/DDBJ databases">
        <authorList>
            <consortium name="Pathogen Informatics"/>
        </authorList>
    </citation>
    <scope>NUCLEOTIDE SEQUENCE [LARGE SCALE GENOMIC DNA]</scope>
    <source>
        <strain evidence="1 2">NCTC12971</strain>
    </source>
</reference>